<protein>
    <submittedName>
        <fullName evidence="2">DinB family protein</fullName>
    </submittedName>
</protein>
<accession>A0ABS5VRK8</accession>
<reference evidence="2 3" key="1">
    <citation type="submission" date="2021-05" db="EMBL/GenBank/DDBJ databases">
        <title>A Polyphasic approach of four new species of the genus Ohtaekwangia: Ohtaekwangia histidinii sp. nov., Ohtaekwangia cretensis sp. nov., Ohtaekwangia indiensis sp. nov., Ohtaekwangia reichenbachii sp. nov. from diverse environment.</title>
        <authorList>
            <person name="Octaviana S."/>
        </authorList>
    </citation>
    <scope>NUCLEOTIDE SEQUENCE [LARGE SCALE GENOMIC DNA]</scope>
    <source>
        <strain evidence="2 3">PWU20</strain>
    </source>
</reference>
<sequence length="183" mass="21391">MQSEKLIQSLIEQTRQNINQVEKLKSNSLPSLSWRENAISWSVLECLEHLNRYGEFYLPQIENKIRNSGTTAEPEFKSGPLGAYFAKSMLPKEKLNKMKTFKDKNPLYDKLDRSVIDTFINQQIKLLDLLNQSRNISLNKVKISTSISSLIKLRLGDTFQFFINHIIRHLKQIERIQEQMKHG</sequence>
<name>A0ABS5VRK8_9BACT</name>
<dbReference type="RefSeq" id="WP_254153362.1">
    <property type="nucleotide sequence ID" value="NZ_JAHESD010000014.1"/>
</dbReference>
<feature type="domain" description="DinB-like" evidence="1">
    <location>
        <begin position="11"/>
        <end position="173"/>
    </location>
</feature>
<dbReference type="SUPFAM" id="SSF109854">
    <property type="entry name" value="DinB/YfiT-like putative metalloenzymes"/>
    <property type="match status" value="1"/>
</dbReference>
<organism evidence="2 3">
    <name type="scientific">Chryseosolibacter indicus</name>
    <dbReference type="NCBI Taxonomy" id="2782351"/>
    <lineage>
        <taxon>Bacteria</taxon>
        <taxon>Pseudomonadati</taxon>
        <taxon>Bacteroidota</taxon>
        <taxon>Cytophagia</taxon>
        <taxon>Cytophagales</taxon>
        <taxon>Chryseotaleaceae</taxon>
        <taxon>Chryseosolibacter</taxon>
    </lineage>
</organism>
<keyword evidence="3" id="KW-1185">Reference proteome</keyword>
<proteinExistence type="predicted"/>
<dbReference type="InterPro" id="IPR034660">
    <property type="entry name" value="DinB/YfiT-like"/>
</dbReference>
<evidence type="ECO:0000259" key="1">
    <source>
        <dbReference type="Pfam" id="PF12867"/>
    </source>
</evidence>
<dbReference type="Pfam" id="PF12867">
    <property type="entry name" value="DinB_2"/>
    <property type="match status" value="1"/>
</dbReference>
<comment type="caution">
    <text evidence="2">The sequence shown here is derived from an EMBL/GenBank/DDBJ whole genome shotgun (WGS) entry which is preliminary data.</text>
</comment>
<evidence type="ECO:0000313" key="3">
    <source>
        <dbReference type="Proteomes" id="UP000772618"/>
    </source>
</evidence>
<gene>
    <name evidence="2" type="ORF">KK060_08920</name>
</gene>
<dbReference type="InterPro" id="IPR024775">
    <property type="entry name" value="DinB-like"/>
</dbReference>
<evidence type="ECO:0000313" key="2">
    <source>
        <dbReference type="EMBL" id="MBT1703399.1"/>
    </source>
</evidence>
<dbReference type="Gene3D" id="1.20.120.450">
    <property type="entry name" value="dinb family like domain"/>
    <property type="match status" value="1"/>
</dbReference>
<dbReference type="EMBL" id="JAHESD010000014">
    <property type="protein sequence ID" value="MBT1703399.1"/>
    <property type="molecule type" value="Genomic_DNA"/>
</dbReference>
<dbReference type="Proteomes" id="UP000772618">
    <property type="component" value="Unassembled WGS sequence"/>
</dbReference>